<dbReference type="Gene3D" id="3.40.50.80">
    <property type="entry name" value="Nucleotide-binding domain of ferredoxin-NADP reductase (FNR) module"/>
    <property type="match status" value="1"/>
</dbReference>
<evidence type="ECO:0000256" key="13">
    <source>
        <dbReference type="ARBA" id="ARBA00023136"/>
    </source>
</evidence>
<evidence type="ECO:0000313" key="19">
    <source>
        <dbReference type="EMBL" id="EMG48101.1"/>
    </source>
</evidence>
<comment type="subcellular location">
    <subcellularLocation>
        <location evidence="1">Cell membrane</location>
        <topology evidence="1">Multi-pass membrane protein</topology>
    </subcellularLocation>
</comment>
<evidence type="ECO:0000256" key="1">
    <source>
        <dbReference type="ARBA" id="ARBA00004651"/>
    </source>
</evidence>
<dbReference type="InterPro" id="IPR039261">
    <property type="entry name" value="FNR_nucleotide-bd"/>
</dbReference>
<dbReference type="STRING" id="1245528.M3INX8"/>
<evidence type="ECO:0000256" key="7">
    <source>
        <dbReference type="ARBA" id="ARBA00022692"/>
    </source>
</evidence>
<dbReference type="GO" id="GO:0006826">
    <property type="term" value="P:iron ion transport"/>
    <property type="evidence" value="ECO:0007669"/>
    <property type="project" value="TreeGrafter"/>
</dbReference>
<dbReference type="EC" id="1.16.1.9" evidence="3"/>
<dbReference type="SUPFAM" id="SSF52343">
    <property type="entry name" value="Ferredoxin reductase-like, C-terminal NADP-linked domain"/>
    <property type="match status" value="1"/>
</dbReference>
<dbReference type="Proteomes" id="UP000011777">
    <property type="component" value="Unassembled WGS sequence"/>
</dbReference>
<feature type="transmembrane region" description="Helical" evidence="17">
    <location>
        <begin position="95"/>
        <end position="118"/>
    </location>
</feature>
<keyword evidence="14" id="KW-0325">Glycoprotein</keyword>
<dbReference type="GO" id="GO:0006879">
    <property type="term" value="P:intracellular iron ion homeostasis"/>
    <property type="evidence" value="ECO:0007669"/>
    <property type="project" value="TreeGrafter"/>
</dbReference>
<dbReference type="Pfam" id="PF01794">
    <property type="entry name" value="Ferric_reduct"/>
    <property type="match status" value="1"/>
</dbReference>
<evidence type="ECO:0000256" key="16">
    <source>
        <dbReference type="SAM" id="MobiDB-lite"/>
    </source>
</evidence>
<feature type="transmembrane region" description="Helical" evidence="17">
    <location>
        <begin position="283"/>
        <end position="305"/>
    </location>
</feature>
<feature type="region of interest" description="Disordered" evidence="16">
    <location>
        <begin position="551"/>
        <end position="573"/>
    </location>
</feature>
<dbReference type="PANTHER" id="PTHR32361:SF9">
    <property type="entry name" value="FERRIC REDUCTASE TRANSMEMBRANE COMPONENT 3-RELATED"/>
    <property type="match status" value="1"/>
</dbReference>
<dbReference type="GO" id="GO:0005886">
    <property type="term" value="C:plasma membrane"/>
    <property type="evidence" value="ECO:0007669"/>
    <property type="project" value="UniProtKB-SubCell"/>
</dbReference>
<dbReference type="SFLD" id="SFLDG01168">
    <property type="entry name" value="Ferric_reductase_subgroup_(FRE"/>
    <property type="match status" value="1"/>
</dbReference>
<dbReference type="Pfam" id="PF08030">
    <property type="entry name" value="NAD_binding_6"/>
    <property type="match status" value="1"/>
</dbReference>
<reference evidence="19 20" key="1">
    <citation type="submission" date="2013-02" db="EMBL/GenBank/DDBJ databases">
        <title>Genome sequence of Candida maltosa Xu316, a potential industrial strain for xylitol and ethanol production.</title>
        <authorList>
            <person name="Yu J."/>
            <person name="Wang Q."/>
            <person name="Geng X."/>
            <person name="Bao W."/>
            <person name="He P."/>
            <person name="Cai J."/>
        </authorList>
    </citation>
    <scope>NUCLEOTIDE SEQUENCE [LARGE SCALE GENOMIC DNA]</scope>
    <source>
        <strain evidence="20">Xu316</strain>
    </source>
</reference>
<organism evidence="19 20">
    <name type="scientific">Candida maltosa (strain Xu316)</name>
    <name type="common">Yeast</name>
    <dbReference type="NCBI Taxonomy" id="1245528"/>
    <lineage>
        <taxon>Eukaryota</taxon>
        <taxon>Fungi</taxon>
        <taxon>Dikarya</taxon>
        <taxon>Ascomycota</taxon>
        <taxon>Saccharomycotina</taxon>
        <taxon>Pichiomycetes</taxon>
        <taxon>Debaryomycetaceae</taxon>
        <taxon>Candida/Lodderomyces clade</taxon>
        <taxon>Candida</taxon>
    </lineage>
</organism>
<dbReference type="SFLD" id="SFLDS00052">
    <property type="entry name" value="Ferric_Reductase_Domain"/>
    <property type="match status" value="1"/>
</dbReference>
<dbReference type="InterPro" id="IPR013121">
    <property type="entry name" value="Fe_red_NAD-bd_6"/>
</dbReference>
<keyword evidence="6" id="KW-0285">Flavoprotein</keyword>
<dbReference type="Pfam" id="PF08022">
    <property type="entry name" value="FAD_binding_8"/>
    <property type="match status" value="1"/>
</dbReference>
<evidence type="ECO:0000256" key="10">
    <source>
        <dbReference type="ARBA" id="ARBA00022989"/>
    </source>
</evidence>
<evidence type="ECO:0000256" key="5">
    <source>
        <dbReference type="ARBA" id="ARBA00022475"/>
    </source>
</evidence>
<dbReference type="OrthoDB" id="167398at2759"/>
<feature type="transmembrane region" description="Helical" evidence="17">
    <location>
        <begin position="212"/>
        <end position="230"/>
    </location>
</feature>
<comment type="catalytic activity">
    <reaction evidence="15">
        <text>2 a Fe(II)-siderophore + NADP(+) + H(+) = 2 a Fe(III)-siderophore + NADPH</text>
        <dbReference type="Rhea" id="RHEA:28795"/>
        <dbReference type="Rhea" id="RHEA-COMP:11342"/>
        <dbReference type="Rhea" id="RHEA-COMP:11344"/>
        <dbReference type="ChEBI" id="CHEBI:15378"/>
        <dbReference type="ChEBI" id="CHEBI:29033"/>
        <dbReference type="ChEBI" id="CHEBI:29034"/>
        <dbReference type="ChEBI" id="CHEBI:57783"/>
        <dbReference type="ChEBI" id="CHEBI:58349"/>
        <dbReference type="EC" id="1.16.1.9"/>
    </reaction>
</comment>
<dbReference type="SUPFAM" id="SSF63380">
    <property type="entry name" value="Riboflavin synthase domain-like"/>
    <property type="match status" value="1"/>
</dbReference>
<evidence type="ECO:0000259" key="18">
    <source>
        <dbReference type="PROSITE" id="PS51384"/>
    </source>
</evidence>
<dbReference type="AlphaFoldDB" id="M3INX8"/>
<evidence type="ECO:0000256" key="11">
    <source>
        <dbReference type="ARBA" id="ARBA00023002"/>
    </source>
</evidence>
<keyword evidence="9" id="KW-0249">Electron transport</keyword>
<dbReference type="OMA" id="GWSYRTF"/>
<keyword evidence="8" id="KW-0274">FAD</keyword>
<evidence type="ECO:0000256" key="8">
    <source>
        <dbReference type="ARBA" id="ARBA00022827"/>
    </source>
</evidence>
<feature type="transmembrane region" description="Helical" evidence="17">
    <location>
        <begin position="172"/>
        <end position="192"/>
    </location>
</feature>
<dbReference type="EMBL" id="AOGT01001258">
    <property type="protein sequence ID" value="EMG48101.1"/>
    <property type="molecule type" value="Genomic_DNA"/>
</dbReference>
<sequence length="647" mass="73964">MLATLAGCMAYHNRNSTGAVKTAKNSCKQYGEVDLQPGWFDDSYRYFLENAVEISSIPDFNISVPVDVPVILNGTMILLYKDAYDQFLGNYDNSFYYGAGALGYWLLVMVLGAVNTWSRFLFPGLIKKLSFGPINWWREYVSMPATFRKKKAQEQKLLKIFDFLIPSRYETLVVTGFYAYIIAVHSIKYHFVSEVPIFESKYDFQLRNVADRTGIVATVMMPLVFLYAGRNNILQWFTGWSYNTFMTYHRHLARVMFLLVVIHSVTFSVELGEYYSEDMADTYLIWGTIATVSSGIIIFQAMLFFRRNWYEIFLLIHIIMAALYIAGTWIHVDELGYVWFCYATVAPWCFDRLVRIVRLFAFGFPKAKVTLLANDTIKVEIPKPSYWKSVPGGHAFIHFIKPTYFWQSHPFTFVDSPHDSHIILYCKVKGGITHSLYRTLVNNPGQTATIRVGVEGPYGESTPAKYADSAVFIAGGNGIPGLYSEIMDIARCVTNETKKKLKLIWIIREYKSLEWFTEELEILKNTTIETTIYVTKPECNGDIANYLDMKEEEEEEKEEDGSKNSKSEGGVSTSSISAKFAHITFTEGRPSIEGIVNNEVHEANGSVAFVSCGHPVMVDEVRYYACENINNSEKKRVDFFEQVQVWA</sequence>
<gene>
    <name evidence="19" type="ORF">G210_1392</name>
</gene>
<comment type="similarity">
    <text evidence="2">Belongs to the ferric reductase (FRE) family.</text>
</comment>
<evidence type="ECO:0000256" key="9">
    <source>
        <dbReference type="ARBA" id="ARBA00022982"/>
    </source>
</evidence>
<dbReference type="InterPro" id="IPR013112">
    <property type="entry name" value="FAD-bd_8"/>
</dbReference>
<dbReference type="eggNOG" id="KOG0039">
    <property type="taxonomic scope" value="Eukaryota"/>
</dbReference>
<dbReference type="InterPro" id="IPR017927">
    <property type="entry name" value="FAD-bd_FR_type"/>
</dbReference>
<dbReference type="PROSITE" id="PS51384">
    <property type="entry name" value="FAD_FR"/>
    <property type="match status" value="1"/>
</dbReference>
<evidence type="ECO:0000256" key="3">
    <source>
        <dbReference type="ARBA" id="ARBA00012668"/>
    </source>
</evidence>
<keyword evidence="11" id="KW-0560">Oxidoreductase</keyword>
<keyword evidence="10 17" id="KW-1133">Transmembrane helix</keyword>
<dbReference type="GO" id="GO:0015677">
    <property type="term" value="P:copper ion import"/>
    <property type="evidence" value="ECO:0007669"/>
    <property type="project" value="TreeGrafter"/>
</dbReference>
<proteinExistence type="inferred from homology"/>
<evidence type="ECO:0000256" key="4">
    <source>
        <dbReference type="ARBA" id="ARBA00022448"/>
    </source>
</evidence>
<keyword evidence="20" id="KW-1185">Reference proteome</keyword>
<keyword evidence="4" id="KW-0813">Transport</keyword>
<dbReference type="InterPro" id="IPR051410">
    <property type="entry name" value="Ferric/Cupric_Reductase"/>
</dbReference>
<evidence type="ECO:0000256" key="15">
    <source>
        <dbReference type="ARBA" id="ARBA00048483"/>
    </source>
</evidence>
<accession>M3INX8</accession>
<evidence type="ECO:0000256" key="14">
    <source>
        <dbReference type="ARBA" id="ARBA00023180"/>
    </source>
</evidence>
<feature type="transmembrane region" description="Helical" evidence="17">
    <location>
        <begin position="251"/>
        <end position="271"/>
    </location>
</feature>
<feature type="domain" description="FAD-binding FR-type" evidence="18">
    <location>
        <begin position="346"/>
        <end position="464"/>
    </location>
</feature>
<comment type="caution">
    <text evidence="19">The sequence shown here is derived from an EMBL/GenBank/DDBJ whole genome shotgun (WGS) entry which is preliminary data.</text>
</comment>
<evidence type="ECO:0000256" key="12">
    <source>
        <dbReference type="ARBA" id="ARBA00023065"/>
    </source>
</evidence>
<dbReference type="HOGENOM" id="CLU_010365_4_0_1"/>
<dbReference type="PANTHER" id="PTHR32361">
    <property type="entry name" value="FERRIC/CUPRIC REDUCTASE TRANSMEMBRANE COMPONENT"/>
    <property type="match status" value="1"/>
</dbReference>
<keyword evidence="7 17" id="KW-0812">Transmembrane</keyword>
<feature type="transmembrane region" description="Helical" evidence="17">
    <location>
        <begin position="312"/>
        <end position="330"/>
    </location>
</feature>
<dbReference type="GO" id="GO:0052851">
    <property type="term" value="F:ferric-chelate reductase (NADPH) activity"/>
    <property type="evidence" value="ECO:0007669"/>
    <property type="project" value="UniProtKB-EC"/>
</dbReference>
<protein>
    <recommendedName>
        <fullName evidence="3">ferric-chelate reductase (NADPH)</fullName>
        <ecNumber evidence="3">1.16.1.9</ecNumber>
    </recommendedName>
</protein>
<dbReference type="InterPro" id="IPR017938">
    <property type="entry name" value="Riboflavin_synthase-like_b-brl"/>
</dbReference>
<keyword evidence="12" id="KW-0406">Ion transport</keyword>
<evidence type="ECO:0000256" key="2">
    <source>
        <dbReference type="ARBA" id="ARBA00006278"/>
    </source>
</evidence>
<dbReference type="InterPro" id="IPR013130">
    <property type="entry name" value="Fe3_Rdtase_TM_dom"/>
</dbReference>
<name>M3INX8_CANMX</name>
<keyword evidence="13 17" id="KW-0472">Membrane</keyword>
<keyword evidence="5" id="KW-1003">Cell membrane</keyword>
<evidence type="ECO:0000256" key="17">
    <source>
        <dbReference type="SAM" id="Phobius"/>
    </source>
</evidence>
<evidence type="ECO:0000313" key="20">
    <source>
        <dbReference type="Proteomes" id="UP000011777"/>
    </source>
</evidence>
<evidence type="ECO:0000256" key="6">
    <source>
        <dbReference type="ARBA" id="ARBA00022630"/>
    </source>
</evidence>
<dbReference type="CDD" id="cd06186">
    <property type="entry name" value="NOX_Duox_like_FAD_NADP"/>
    <property type="match status" value="1"/>
</dbReference>